<dbReference type="OrthoDB" id="10260712at2759"/>
<dbReference type="EMBL" id="CAJNDS010001317">
    <property type="protein sequence ID" value="CAE7255118.1"/>
    <property type="molecule type" value="Genomic_DNA"/>
</dbReference>
<accession>A0A812M0S5</accession>
<gene>
    <name evidence="1" type="primary">psmG2</name>
    <name evidence="1" type="ORF">SNAT2548_LOCUS12959</name>
</gene>
<protein>
    <submittedName>
        <fullName evidence="1">PsmG2 protein</fullName>
    </submittedName>
</protein>
<name>A0A812M0S5_9DINO</name>
<evidence type="ECO:0000313" key="2">
    <source>
        <dbReference type="Proteomes" id="UP000604046"/>
    </source>
</evidence>
<keyword evidence="2" id="KW-1185">Reference proteome</keyword>
<comment type="caution">
    <text evidence="1">The sequence shown here is derived from an EMBL/GenBank/DDBJ whole genome shotgun (WGS) entry which is preliminary data.</text>
</comment>
<dbReference type="Proteomes" id="UP000604046">
    <property type="component" value="Unassembled WGS sequence"/>
</dbReference>
<evidence type="ECO:0000313" key="1">
    <source>
        <dbReference type="EMBL" id="CAE7255118.1"/>
    </source>
</evidence>
<organism evidence="1 2">
    <name type="scientific">Symbiodinium natans</name>
    <dbReference type="NCBI Taxonomy" id="878477"/>
    <lineage>
        <taxon>Eukaryota</taxon>
        <taxon>Sar</taxon>
        <taxon>Alveolata</taxon>
        <taxon>Dinophyceae</taxon>
        <taxon>Suessiales</taxon>
        <taxon>Symbiodiniaceae</taxon>
        <taxon>Symbiodinium</taxon>
    </lineage>
</organism>
<sequence length="196" mass="20922">AASTPMLSVLQLRSGAVEGKRQTLAKDLLRWAQDAGVSQILILSPCSAHVKRDADLRATSQLREVASPSSDLPGQLLPLGHEMSELELGGMPGSAAAARALLRGSGLGRPLLEAAAEPHSPSFSPPSRVAPSVCCICGFTNETLDWRLPEEMVQAACTYLSLRLGADLSRPLTLPPSWQLAQKAQMLPPLENLQLW</sequence>
<dbReference type="AlphaFoldDB" id="A0A812M0S5"/>
<feature type="non-terminal residue" evidence="1">
    <location>
        <position position="1"/>
    </location>
</feature>
<reference evidence="1" key="1">
    <citation type="submission" date="2021-02" db="EMBL/GenBank/DDBJ databases">
        <authorList>
            <person name="Dougan E. K."/>
            <person name="Rhodes N."/>
            <person name="Thang M."/>
            <person name="Chan C."/>
        </authorList>
    </citation>
    <scope>NUCLEOTIDE SEQUENCE</scope>
</reference>
<proteinExistence type="predicted"/>